<organism evidence="1">
    <name type="scientific">viral metagenome</name>
    <dbReference type="NCBI Taxonomy" id="1070528"/>
    <lineage>
        <taxon>unclassified sequences</taxon>
        <taxon>metagenomes</taxon>
        <taxon>organismal metagenomes</taxon>
    </lineage>
</organism>
<gene>
    <name evidence="1" type="ORF">MM415A03341_0006</name>
</gene>
<name>A0A6M3JPL1_9ZZZZ</name>
<proteinExistence type="predicted"/>
<dbReference type="AlphaFoldDB" id="A0A6M3JPL1"/>
<sequence length="63" mass="7052">MQEGIMNQKEFNKLKEGDIIVSKGSGNAYIIVNRISSSNQPDKKFTVVRVIEASNPDGWEKVL</sequence>
<reference evidence="1" key="1">
    <citation type="submission" date="2020-03" db="EMBL/GenBank/DDBJ databases">
        <title>The deep terrestrial virosphere.</title>
        <authorList>
            <person name="Holmfeldt K."/>
            <person name="Nilsson E."/>
            <person name="Simone D."/>
            <person name="Lopez-Fernandez M."/>
            <person name="Wu X."/>
            <person name="de Brujin I."/>
            <person name="Lundin D."/>
            <person name="Andersson A."/>
            <person name="Bertilsson S."/>
            <person name="Dopson M."/>
        </authorList>
    </citation>
    <scope>NUCLEOTIDE SEQUENCE</scope>
    <source>
        <strain evidence="1">MM415A03341</strain>
    </source>
</reference>
<evidence type="ECO:0000313" key="1">
    <source>
        <dbReference type="EMBL" id="QJA71188.1"/>
    </source>
</evidence>
<protein>
    <submittedName>
        <fullName evidence="1">Uncharacterized protein</fullName>
    </submittedName>
</protein>
<accession>A0A6M3JPL1</accession>
<dbReference type="EMBL" id="MT141853">
    <property type="protein sequence ID" value="QJA71188.1"/>
    <property type="molecule type" value="Genomic_DNA"/>
</dbReference>